<dbReference type="EMBL" id="CM046392">
    <property type="protein sequence ID" value="KAI8554723.1"/>
    <property type="molecule type" value="Genomic_DNA"/>
</dbReference>
<protein>
    <submittedName>
        <fullName evidence="1">Uncharacterized protein</fullName>
    </submittedName>
</protein>
<name>A0ACC0NQF8_RHOML</name>
<evidence type="ECO:0000313" key="2">
    <source>
        <dbReference type="Proteomes" id="UP001062846"/>
    </source>
</evidence>
<organism evidence="1 2">
    <name type="scientific">Rhododendron molle</name>
    <name type="common">Chinese azalea</name>
    <name type="synonym">Azalea mollis</name>
    <dbReference type="NCBI Taxonomy" id="49168"/>
    <lineage>
        <taxon>Eukaryota</taxon>
        <taxon>Viridiplantae</taxon>
        <taxon>Streptophyta</taxon>
        <taxon>Embryophyta</taxon>
        <taxon>Tracheophyta</taxon>
        <taxon>Spermatophyta</taxon>
        <taxon>Magnoliopsida</taxon>
        <taxon>eudicotyledons</taxon>
        <taxon>Gunneridae</taxon>
        <taxon>Pentapetalae</taxon>
        <taxon>asterids</taxon>
        <taxon>Ericales</taxon>
        <taxon>Ericaceae</taxon>
        <taxon>Ericoideae</taxon>
        <taxon>Rhodoreae</taxon>
        <taxon>Rhododendron</taxon>
    </lineage>
</organism>
<gene>
    <name evidence="1" type="ORF">RHMOL_Rhmol05G0120500</name>
</gene>
<dbReference type="Proteomes" id="UP001062846">
    <property type="component" value="Chromosome 5"/>
</dbReference>
<accession>A0ACC0NQF8</accession>
<keyword evidence="2" id="KW-1185">Reference proteome</keyword>
<evidence type="ECO:0000313" key="1">
    <source>
        <dbReference type="EMBL" id="KAI8554723.1"/>
    </source>
</evidence>
<sequence length="55" mass="6196">MNCSRDGKDGRGWCLGYVVAKLVHTHTKSTTATGTAVTMGMALDLFQLRRRKWLR</sequence>
<reference evidence="1" key="1">
    <citation type="submission" date="2022-02" db="EMBL/GenBank/DDBJ databases">
        <title>Plant Genome Project.</title>
        <authorList>
            <person name="Zhang R.-G."/>
        </authorList>
    </citation>
    <scope>NUCLEOTIDE SEQUENCE</scope>
    <source>
        <strain evidence="1">AT1</strain>
    </source>
</reference>
<proteinExistence type="predicted"/>
<comment type="caution">
    <text evidence="1">The sequence shown here is derived from an EMBL/GenBank/DDBJ whole genome shotgun (WGS) entry which is preliminary data.</text>
</comment>